<dbReference type="EMBL" id="CP036269">
    <property type="protein sequence ID" value="QDT42694.1"/>
    <property type="molecule type" value="Genomic_DNA"/>
</dbReference>
<proteinExistence type="predicted"/>
<sequence length="99" mass="11617">MIHKHANFMLFPNTNHRGQAYVPARLVMIVVVSRTKRNQLRASSRKAHRYRGQPHRVAPAFPDRIGYVAFFKFYFPVIGILIFYWLDAGMSQPKPKPQY</sequence>
<evidence type="ECO:0000256" key="1">
    <source>
        <dbReference type="SAM" id="Phobius"/>
    </source>
</evidence>
<organism evidence="2 3">
    <name type="scientific">Gimesia alba</name>
    <dbReference type="NCBI Taxonomy" id="2527973"/>
    <lineage>
        <taxon>Bacteria</taxon>
        <taxon>Pseudomonadati</taxon>
        <taxon>Planctomycetota</taxon>
        <taxon>Planctomycetia</taxon>
        <taxon>Planctomycetales</taxon>
        <taxon>Planctomycetaceae</taxon>
        <taxon>Gimesia</taxon>
    </lineage>
</organism>
<name>A0A517RFQ2_9PLAN</name>
<dbReference type="Proteomes" id="UP000317171">
    <property type="component" value="Chromosome"/>
</dbReference>
<accession>A0A517RFQ2</accession>
<keyword evidence="1" id="KW-1133">Transmembrane helix</keyword>
<dbReference type="KEGG" id="gaz:Pan241w_27820"/>
<evidence type="ECO:0000313" key="3">
    <source>
        <dbReference type="Proteomes" id="UP000317171"/>
    </source>
</evidence>
<keyword evidence="1" id="KW-0812">Transmembrane</keyword>
<protein>
    <submittedName>
        <fullName evidence="2">Uncharacterized protein</fullName>
    </submittedName>
</protein>
<dbReference type="AlphaFoldDB" id="A0A517RFQ2"/>
<feature type="transmembrane region" description="Helical" evidence="1">
    <location>
        <begin position="65"/>
        <end position="86"/>
    </location>
</feature>
<reference evidence="2 3" key="1">
    <citation type="submission" date="2019-02" db="EMBL/GenBank/DDBJ databases">
        <title>Deep-cultivation of Planctomycetes and their phenomic and genomic characterization uncovers novel biology.</title>
        <authorList>
            <person name="Wiegand S."/>
            <person name="Jogler M."/>
            <person name="Boedeker C."/>
            <person name="Pinto D."/>
            <person name="Vollmers J."/>
            <person name="Rivas-Marin E."/>
            <person name="Kohn T."/>
            <person name="Peeters S.H."/>
            <person name="Heuer A."/>
            <person name="Rast P."/>
            <person name="Oberbeckmann S."/>
            <person name="Bunk B."/>
            <person name="Jeske O."/>
            <person name="Meyerdierks A."/>
            <person name="Storesund J.E."/>
            <person name="Kallscheuer N."/>
            <person name="Luecker S."/>
            <person name="Lage O.M."/>
            <person name="Pohl T."/>
            <person name="Merkel B.J."/>
            <person name="Hornburger P."/>
            <person name="Mueller R.-W."/>
            <person name="Bruemmer F."/>
            <person name="Labrenz M."/>
            <person name="Spormann A.M."/>
            <person name="Op den Camp H."/>
            <person name="Overmann J."/>
            <person name="Amann R."/>
            <person name="Jetten M.S.M."/>
            <person name="Mascher T."/>
            <person name="Medema M.H."/>
            <person name="Devos D.P."/>
            <person name="Kaster A.-K."/>
            <person name="Ovreas L."/>
            <person name="Rohde M."/>
            <person name="Galperin M.Y."/>
            <person name="Jogler C."/>
        </authorList>
    </citation>
    <scope>NUCLEOTIDE SEQUENCE [LARGE SCALE GENOMIC DNA]</scope>
    <source>
        <strain evidence="2 3">Pan241w</strain>
    </source>
</reference>
<gene>
    <name evidence="2" type="ORF">Pan241w_27820</name>
</gene>
<evidence type="ECO:0000313" key="2">
    <source>
        <dbReference type="EMBL" id="QDT42694.1"/>
    </source>
</evidence>
<keyword evidence="1" id="KW-0472">Membrane</keyword>
<keyword evidence="3" id="KW-1185">Reference proteome</keyword>